<evidence type="ECO:0000313" key="2">
    <source>
        <dbReference type="EMBL" id="ABT15979.1"/>
    </source>
</evidence>
<accession>A7J848</accession>
<dbReference type="Proteomes" id="UP000204095">
    <property type="component" value="Segment"/>
</dbReference>
<gene>
    <name evidence="2" type="primary">n694L</name>
    <name evidence="2" type="ORF">FR483_n694L</name>
</gene>
<evidence type="ECO:0000256" key="1">
    <source>
        <dbReference type="SAM" id="MobiDB-lite"/>
    </source>
</evidence>
<sequence>MASNFFSKRNFMGSEGSWMRVIGSCPGKSVTKSRSSPKDRLSSFSRDRRSVAMSRPRSRVEKSIVVNMRGGNGNDTNVFFYARISLRGQMTNGRILSSVIIIGAICEVAHFVTC</sequence>
<dbReference type="GeneID" id="5469928"/>
<evidence type="ECO:0000313" key="3">
    <source>
        <dbReference type="Proteomes" id="UP000204095"/>
    </source>
</evidence>
<proteinExistence type="predicted"/>
<feature type="region of interest" description="Disordered" evidence="1">
    <location>
        <begin position="26"/>
        <end position="56"/>
    </location>
</feature>
<organism evidence="2 3">
    <name type="scientific">Paramecium bursaria Chlorella virus FR483</name>
    <name type="common">PBCV-FR483</name>
    <dbReference type="NCBI Taxonomy" id="399781"/>
    <lineage>
        <taxon>Viruses</taxon>
        <taxon>Varidnaviria</taxon>
        <taxon>Bamfordvirae</taxon>
        <taxon>Nucleocytoviricota</taxon>
        <taxon>Megaviricetes</taxon>
        <taxon>Algavirales</taxon>
        <taxon>Phycodnaviridae</taxon>
        <taxon>Chlorovirus</taxon>
        <taxon>Chlorovirus conductrix</taxon>
        <taxon>Paramecium bursaria Chlorella virus A1</taxon>
    </lineage>
</organism>
<name>A7J848_PBCVF</name>
<organismHost>
    <name type="scientific">Paramecium bursaria</name>
    <dbReference type="NCBI Taxonomy" id="74790"/>
</organismHost>
<feature type="compositionally biased region" description="Basic and acidic residues" evidence="1">
    <location>
        <begin position="36"/>
        <end position="50"/>
    </location>
</feature>
<protein>
    <submittedName>
        <fullName evidence="2">Uncharacterized protein n694L</fullName>
    </submittedName>
</protein>
<dbReference type="RefSeq" id="YP_001426326.1">
    <property type="nucleotide sequence ID" value="NC_008603.1"/>
</dbReference>
<dbReference type="KEGG" id="vg:5469928"/>
<dbReference type="EMBL" id="DQ890022">
    <property type="protein sequence ID" value="ABT15979.1"/>
    <property type="molecule type" value="Genomic_DNA"/>
</dbReference>
<reference evidence="2 3" key="1">
    <citation type="journal article" date="2007" name="Virology">
        <title>Sequence and annotation of the 314-kb MT325 and the 321-kb FR483 viruses that infect Chlorella Pbi.</title>
        <authorList>
            <person name="Fitzgerald L.A."/>
            <person name="Graves M.V."/>
            <person name="Li X."/>
            <person name="Feldblyum T."/>
            <person name="Hartigan J."/>
            <person name="Van Etten J.L."/>
        </authorList>
    </citation>
    <scope>NUCLEOTIDE SEQUENCE [LARGE SCALE GENOMIC DNA]</scope>
    <source>
        <strain evidence="2 3">FR483</strain>
    </source>
</reference>